<dbReference type="Proteomes" id="UP000276776">
    <property type="component" value="Unassembled WGS sequence"/>
</dbReference>
<accession>A0A0N5CM47</accession>
<evidence type="ECO:0000313" key="3">
    <source>
        <dbReference type="WBParaSite" id="TCLT_0000121601-mRNA-1"/>
    </source>
</evidence>
<protein>
    <submittedName>
        <fullName evidence="3">Mitochondrial import inner membrane translocase subunit Tim29</fullName>
    </submittedName>
</protein>
<evidence type="ECO:0000313" key="2">
    <source>
        <dbReference type="Proteomes" id="UP000276776"/>
    </source>
</evidence>
<dbReference type="WBParaSite" id="TCLT_0000121601-mRNA-1">
    <property type="protein sequence ID" value="TCLT_0000121601-mRNA-1"/>
    <property type="gene ID" value="TCLT_0000121601"/>
</dbReference>
<name>A0A0N5CM47_THECL</name>
<dbReference type="AlphaFoldDB" id="A0A0N5CM47"/>
<evidence type="ECO:0000313" key="1">
    <source>
        <dbReference type="EMBL" id="VDM96534.1"/>
    </source>
</evidence>
<dbReference type="OMA" id="PHKAYNP"/>
<reference evidence="3" key="1">
    <citation type="submission" date="2017-02" db="UniProtKB">
        <authorList>
            <consortium name="WormBaseParasite"/>
        </authorList>
    </citation>
    <scope>IDENTIFICATION</scope>
</reference>
<organism evidence="3">
    <name type="scientific">Thelazia callipaeda</name>
    <name type="common">Oriental eyeworm</name>
    <name type="synonym">Parasitic nematode</name>
    <dbReference type="NCBI Taxonomy" id="103827"/>
    <lineage>
        <taxon>Eukaryota</taxon>
        <taxon>Metazoa</taxon>
        <taxon>Ecdysozoa</taxon>
        <taxon>Nematoda</taxon>
        <taxon>Chromadorea</taxon>
        <taxon>Rhabditida</taxon>
        <taxon>Spirurina</taxon>
        <taxon>Spiruromorpha</taxon>
        <taxon>Thelazioidea</taxon>
        <taxon>Thelaziidae</taxon>
        <taxon>Thelazia</taxon>
    </lineage>
</organism>
<dbReference type="OrthoDB" id="5785141at2759"/>
<keyword evidence="2" id="KW-1185">Reference proteome</keyword>
<dbReference type="EMBL" id="UYYF01000138">
    <property type="protein sequence ID" value="VDM96534.1"/>
    <property type="molecule type" value="Genomic_DNA"/>
</dbReference>
<proteinExistence type="predicted"/>
<sequence length="219" mass="26021">MSDMNILQQVTEHVNDASWRFRQESGFDVTPMDTFKQIVNLAFSPVQNVWRTASYCTLREMYAPNLGEFRRSKSFSALAPSYAIPYEDRRVERYFGPYRSYTPKQSEWKFVLEKHSALKNYAKRSLKINANTNENMYKVEMKPWRKLNDFPTSTSRIDNYELYWRGRLKGIFGLGALFYPSNYIGEEDRRYERIYWGQSWLNKITPSARHATNFVLSAY</sequence>
<gene>
    <name evidence="1" type="ORF">TCLT_LOCUS1217</name>
</gene>
<reference evidence="1 2" key="2">
    <citation type="submission" date="2018-11" db="EMBL/GenBank/DDBJ databases">
        <authorList>
            <consortium name="Pathogen Informatics"/>
        </authorList>
    </citation>
    <scope>NUCLEOTIDE SEQUENCE [LARGE SCALE GENOMIC DNA]</scope>
</reference>